<comment type="similarity">
    <text evidence="1 7 12">Belongs to the peptidase S14 family.</text>
</comment>
<dbReference type="InterPro" id="IPR029045">
    <property type="entry name" value="ClpP/crotonase-like_dom_sf"/>
</dbReference>
<comment type="catalytic activity">
    <reaction evidence="6 7 9">
        <text>Hydrolysis of proteins to small peptides in the presence of ATP and magnesium. alpha-casein is the usual test substrate. In the absence of ATP, only oligopeptides shorter than five residues are hydrolyzed (such as succinyl-Leu-Tyr-|-NHMec, and Leu-Tyr-Leu-|-Tyr-Trp, in which cleavage of the -Tyr-|-Leu- and -Tyr-|-Trp bonds also occurs).</text>
        <dbReference type="EC" id="3.4.21.92"/>
    </reaction>
</comment>
<dbReference type="CDD" id="cd07017">
    <property type="entry name" value="S14_ClpP_2"/>
    <property type="match status" value="1"/>
</dbReference>
<dbReference type="MEROPS" id="S14.001"/>
<evidence type="ECO:0000256" key="2">
    <source>
        <dbReference type="ARBA" id="ARBA00022490"/>
    </source>
</evidence>
<dbReference type="HOGENOM" id="CLU_058707_3_2_6"/>
<dbReference type="GO" id="GO:0004176">
    <property type="term" value="F:ATP-dependent peptidase activity"/>
    <property type="evidence" value="ECO:0007669"/>
    <property type="project" value="InterPro"/>
</dbReference>
<evidence type="ECO:0000256" key="8">
    <source>
        <dbReference type="PROSITE-ProRule" id="PRU10085"/>
    </source>
</evidence>
<evidence type="ECO:0000256" key="7">
    <source>
        <dbReference type="HAMAP-Rule" id="MF_00444"/>
    </source>
</evidence>
<dbReference type="PANTHER" id="PTHR10381">
    <property type="entry name" value="ATP-DEPENDENT CLP PROTEASE PROTEOLYTIC SUBUNIT"/>
    <property type="match status" value="1"/>
</dbReference>
<dbReference type="InterPro" id="IPR018215">
    <property type="entry name" value="ClpP_Ser_AS"/>
</dbReference>
<dbReference type="FunFam" id="3.90.226.10:FF:000001">
    <property type="entry name" value="ATP-dependent Clp protease proteolytic subunit"/>
    <property type="match status" value="1"/>
</dbReference>
<gene>
    <name evidence="7 13" type="primary">clpP</name>
    <name evidence="13" type="ORF">NT02SARS_0938</name>
</gene>
<keyword evidence="2 7" id="KW-0963">Cytoplasm</keyword>
<dbReference type="NCBIfam" id="NF009205">
    <property type="entry name" value="PRK12553.1"/>
    <property type="match status" value="1"/>
</dbReference>
<evidence type="ECO:0000256" key="3">
    <source>
        <dbReference type="ARBA" id="ARBA00022670"/>
    </source>
</evidence>
<comment type="subcellular location">
    <subcellularLocation>
        <location evidence="7">Cytoplasm</location>
    </subcellularLocation>
</comment>
<dbReference type="InterPro" id="IPR001907">
    <property type="entry name" value="ClpP"/>
</dbReference>
<evidence type="ECO:0000256" key="9">
    <source>
        <dbReference type="PROSITE-ProRule" id="PRU10086"/>
    </source>
</evidence>
<evidence type="ECO:0000256" key="11">
    <source>
        <dbReference type="RuleBase" id="RU000550"/>
    </source>
</evidence>
<dbReference type="HAMAP" id="MF_00444">
    <property type="entry name" value="ClpP"/>
    <property type="match status" value="1"/>
</dbReference>
<accession>J4KSM5</accession>
<dbReference type="AlphaFoldDB" id="J4KSM5"/>
<dbReference type="PROSITE" id="PS00382">
    <property type="entry name" value="CLP_PROTEASE_HIS"/>
    <property type="match status" value="1"/>
</dbReference>
<dbReference type="GO" id="GO:0004252">
    <property type="term" value="F:serine-type endopeptidase activity"/>
    <property type="evidence" value="ECO:0007669"/>
    <property type="project" value="UniProtKB-UniRule"/>
</dbReference>
<sequence>MENIQSALIPMVIEQTPRGERSFDIYSRLLKERVIFLTGPIDDHISNLVVAQLLFLESENPEKDISIYINSPGGSISAGLAIYDTMQFISSSVSTMCIGQAASMGALLLAGGDKGKRFALPNSRVMIHQPLGGFQGQASDFEIHAKEILYMKKIVNEILAKHTGQTVKKIEKDTDRDNFLNAEEAVKYGLVDKIIDKRDIKDVK</sequence>
<evidence type="ECO:0000256" key="1">
    <source>
        <dbReference type="ARBA" id="ARBA00007039"/>
    </source>
</evidence>
<organism evidence="13 14">
    <name type="scientific">SAR86 cluster bacterium SAR86B</name>
    <dbReference type="NCBI Taxonomy" id="1123867"/>
    <lineage>
        <taxon>Bacteria</taxon>
        <taxon>Pseudomonadati</taxon>
        <taxon>Pseudomonadota</taxon>
        <taxon>Gammaproteobacteria</taxon>
        <taxon>SAR86 cluster</taxon>
    </lineage>
</organism>
<evidence type="ECO:0000313" key="13">
    <source>
        <dbReference type="EMBL" id="EJP72964.1"/>
    </source>
</evidence>
<dbReference type="PANTHER" id="PTHR10381:SF70">
    <property type="entry name" value="ATP-DEPENDENT CLP PROTEASE PROTEOLYTIC SUBUNIT"/>
    <property type="match status" value="1"/>
</dbReference>
<protein>
    <recommendedName>
        <fullName evidence="7 12">ATP-dependent Clp protease proteolytic subunit</fullName>
        <ecNumber evidence="7 10">3.4.21.92</ecNumber>
    </recommendedName>
    <alternativeName>
        <fullName evidence="7">Endopeptidase Clp</fullName>
    </alternativeName>
</protein>
<dbReference type="EMBL" id="JH611185">
    <property type="protein sequence ID" value="EJP72964.1"/>
    <property type="molecule type" value="Genomic_DNA"/>
</dbReference>
<dbReference type="InterPro" id="IPR023562">
    <property type="entry name" value="ClpP/TepA"/>
</dbReference>
<dbReference type="Pfam" id="PF00574">
    <property type="entry name" value="CLP_protease"/>
    <property type="match status" value="1"/>
</dbReference>
<comment type="subunit">
    <text evidence="7">Fourteen ClpP subunits assemble into 2 heptameric rings which stack back to back to give a disk-like structure with a central cavity, resembling the structure of eukaryotic proteasomes.</text>
</comment>
<dbReference type="SUPFAM" id="SSF52096">
    <property type="entry name" value="ClpP/crotonase"/>
    <property type="match status" value="1"/>
</dbReference>
<evidence type="ECO:0000256" key="12">
    <source>
        <dbReference type="RuleBase" id="RU003567"/>
    </source>
</evidence>
<dbReference type="Gene3D" id="3.90.226.10">
    <property type="entry name" value="2-enoyl-CoA Hydratase, Chain A, domain 1"/>
    <property type="match status" value="1"/>
</dbReference>
<keyword evidence="5 7" id="KW-0720">Serine protease</keyword>
<comment type="function">
    <text evidence="7 11">Cleaves peptides in various proteins in a process that requires ATP hydrolysis. Has a chymotrypsin-like activity. Plays a major role in the degradation of misfolded proteins.</text>
</comment>
<feature type="active site" description="Nucleophile" evidence="7">
    <location>
        <position position="103"/>
    </location>
</feature>
<dbReference type="Proteomes" id="UP000010116">
    <property type="component" value="Unassembled WGS sequence"/>
</dbReference>
<dbReference type="NCBIfam" id="TIGR00493">
    <property type="entry name" value="clpP"/>
    <property type="match status" value="1"/>
</dbReference>
<evidence type="ECO:0000313" key="14">
    <source>
        <dbReference type="Proteomes" id="UP000010116"/>
    </source>
</evidence>
<dbReference type="GO" id="GO:0005737">
    <property type="term" value="C:cytoplasm"/>
    <property type="evidence" value="ECO:0007669"/>
    <property type="project" value="UniProtKB-SubCell"/>
</dbReference>
<dbReference type="GO" id="GO:0051117">
    <property type="term" value="F:ATPase binding"/>
    <property type="evidence" value="ECO:0007669"/>
    <property type="project" value="TreeGrafter"/>
</dbReference>
<dbReference type="NCBIfam" id="NF001368">
    <property type="entry name" value="PRK00277.1"/>
    <property type="match status" value="1"/>
</dbReference>
<dbReference type="InterPro" id="IPR033135">
    <property type="entry name" value="ClpP_His_AS"/>
</dbReference>
<name>J4KSM5_9GAMM</name>
<feature type="active site" evidence="7 9">
    <location>
        <position position="128"/>
    </location>
</feature>
<keyword evidence="3 7" id="KW-0645">Protease</keyword>
<reference evidence="13 14" key="1">
    <citation type="journal article" date="2012" name="ISME J.">
        <title>Genomic insights to SAR86, an abundant and uncultivated marine bacterial lineage.</title>
        <authorList>
            <person name="Dupont C.L."/>
            <person name="Rusch D.B."/>
            <person name="Yooseph S."/>
            <person name="Lombardo M.J."/>
            <person name="Richter R.A."/>
            <person name="Valas R."/>
            <person name="Novotny M."/>
            <person name="Yee-Greenbaum J."/>
            <person name="Selengut J.D."/>
            <person name="Haft D.H."/>
            <person name="Halpern A.L."/>
            <person name="Lasken R.S."/>
            <person name="Nealson K."/>
            <person name="Friedman R."/>
            <person name="Venter J.C."/>
        </authorList>
    </citation>
    <scope>NUCLEOTIDE SEQUENCE [LARGE SCALE GENOMIC DNA]</scope>
</reference>
<dbReference type="GO" id="GO:0009368">
    <property type="term" value="C:endopeptidase Clp complex"/>
    <property type="evidence" value="ECO:0007669"/>
    <property type="project" value="TreeGrafter"/>
</dbReference>
<keyword evidence="4 7" id="KW-0378">Hydrolase</keyword>
<feature type="active site" evidence="8">
    <location>
        <position position="103"/>
    </location>
</feature>
<evidence type="ECO:0000256" key="6">
    <source>
        <dbReference type="ARBA" id="ARBA00034021"/>
    </source>
</evidence>
<proteinExistence type="inferred from homology"/>
<dbReference type="PROSITE" id="PS00381">
    <property type="entry name" value="CLP_PROTEASE_SER"/>
    <property type="match status" value="1"/>
</dbReference>
<evidence type="ECO:0000256" key="4">
    <source>
        <dbReference type="ARBA" id="ARBA00022801"/>
    </source>
</evidence>
<evidence type="ECO:0000256" key="10">
    <source>
        <dbReference type="RuleBase" id="RU000549"/>
    </source>
</evidence>
<dbReference type="EC" id="3.4.21.92" evidence="7 10"/>
<evidence type="ECO:0000256" key="5">
    <source>
        <dbReference type="ARBA" id="ARBA00022825"/>
    </source>
</evidence>
<dbReference type="GO" id="GO:0006515">
    <property type="term" value="P:protein quality control for misfolded or incompletely synthesized proteins"/>
    <property type="evidence" value="ECO:0007669"/>
    <property type="project" value="TreeGrafter"/>
</dbReference>
<dbReference type="PRINTS" id="PR00127">
    <property type="entry name" value="CLPPROTEASEP"/>
</dbReference>